<dbReference type="OrthoDB" id="1414930at2"/>
<proteinExistence type="predicted"/>
<protein>
    <submittedName>
        <fullName evidence="1">Uncharacterized protein</fullName>
    </submittedName>
</protein>
<organism evidence="1 2">
    <name type="scientific">Aquimarina atlantica</name>
    <dbReference type="NCBI Taxonomy" id="1317122"/>
    <lineage>
        <taxon>Bacteria</taxon>
        <taxon>Pseudomonadati</taxon>
        <taxon>Bacteroidota</taxon>
        <taxon>Flavobacteriia</taxon>
        <taxon>Flavobacteriales</taxon>
        <taxon>Flavobacteriaceae</taxon>
        <taxon>Aquimarina</taxon>
    </lineage>
</organism>
<accession>A0A023BWB9</accession>
<sequence>MDTISSIIKKAQDDLFPELEKKIRLELQKKDKNWLIDQIIYLTCERHSLHEQKNRLEDMKKRLDRIHKVGYDDRALMNFVDKYRKISREYLEESRFLMQPPHMGLATIEPHQRSKKGEILLEEARDMLYLTLYGDTTINVNLTRGQEEVLTIILPLSKSDSLFFLKAVTEVNADGTWSDPEGVSNDDHTNNVGLQVEFSDHKKGSIGMAIFVALNLINLLHVNEQIFYARMEKVERSSLQSL</sequence>
<evidence type="ECO:0000313" key="2">
    <source>
        <dbReference type="Proteomes" id="UP000023541"/>
    </source>
</evidence>
<dbReference type="eggNOG" id="ENOG5032X2W">
    <property type="taxonomic scope" value="Bacteria"/>
</dbReference>
<comment type="caution">
    <text evidence="1">The sequence shown here is derived from an EMBL/GenBank/DDBJ whole genome shotgun (WGS) entry which is preliminary data.</text>
</comment>
<dbReference type="Proteomes" id="UP000023541">
    <property type="component" value="Unassembled WGS sequence"/>
</dbReference>
<dbReference type="EMBL" id="AQRA01000004">
    <property type="protein sequence ID" value="EZH74244.1"/>
    <property type="molecule type" value="Genomic_DNA"/>
</dbReference>
<evidence type="ECO:0000313" key="1">
    <source>
        <dbReference type="EMBL" id="EZH74244.1"/>
    </source>
</evidence>
<reference evidence="1 2" key="1">
    <citation type="submission" date="2014-04" db="EMBL/GenBank/DDBJ databases">
        <title>Aquimarina sp. 22II-S11-z7 Genome Sequencing.</title>
        <authorList>
            <person name="Lai Q."/>
        </authorList>
    </citation>
    <scope>NUCLEOTIDE SEQUENCE [LARGE SCALE GENOMIC DNA]</scope>
    <source>
        <strain evidence="1 2">22II-S11-z7</strain>
    </source>
</reference>
<keyword evidence="2" id="KW-1185">Reference proteome</keyword>
<name>A0A023BWB9_9FLAO</name>
<dbReference type="AlphaFoldDB" id="A0A023BWB9"/>
<dbReference type="RefSeq" id="WP_034241838.1">
    <property type="nucleotide sequence ID" value="NZ_AQRA01000004.1"/>
</dbReference>
<gene>
    <name evidence="1" type="ORF">ATO12_15370</name>
</gene>